<gene>
    <name evidence="1" type="ORF">SeLEV6574_g07671</name>
</gene>
<name>A0A507CKD6_9FUNG</name>
<dbReference type="SUPFAM" id="SSF48371">
    <property type="entry name" value="ARM repeat"/>
    <property type="match status" value="1"/>
</dbReference>
<dbReference type="AlphaFoldDB" id="A0A507CKD6"/>
<dbReference type="Gene3D" id="1.25.10.10">
    <property type="entry name" value="Leucine-rich Repeat Variant"/>
    <property type="match status" value="1"/>
</dbReference>
<dbReference type="InterPro" id="IPR016024">
    <property type="entry name" value="ARM-type_fold"/>
</dbReference>
<dbReference type="EMBL" id="QEAM01000582">
    <property type="protein sequence ID" value="TPX38724.1"/>
    <property type="molecule type" value="Genomic_DNA"/>
</dbReference>
<reference evidence="1 2" key="1">
    <citation type="journal article" date="2019" name="Sci. Rep.">
        <title>Comparative genomics of chytrid fungi reveal insights into the obligate biotrophic and pathogenic lifestyle of Synchytrium endobioticum.</title>
        <authorList>
            <person name="van de Vossenberg B.T.L.H."/>
            <person name="Warris S."/>
            <person name="Nguyen H.D.T."/>
            <person name="van Gent-Pelzer M.P.E."/>
            <person name="Joly D.L."/>
            <person name="van de Geest H.C."/>
            <person name="Bonants P.J.M."/>
            <person name="Smith D.S."/>
            <person name="Levesque C.A."/>
            <person name="van der Lee T.A.J."/>
        </authorList>
    </citation>
    <scope>NUCLEOTIDE SEQUENCE [LARGE SCALE GENOMIC DNA]</scope>
    <source>
        <strain evidence="1 2">LEV6574</strain>
    </source>
</reference>
<organism evidence="1 2">
    <name type="scientific">Synchytrium endobioticum</name>
    <dbReference type="NCBI Taxonomy" id="286115"/>
    <lineage>
        <taxon>Eukaryota</taxon>
        <taxon>Fungi</taxon>
        <taxon>Fungi incertae sedis</taxon>
        <taxon>Chytridiomycota</taxon>
        <taxon>Chytridiomycota incertae sedis</taxon>
        <taxon>Chytridiomycetes</taxon>
        <taxon>Synchytriales</taxon>
        <taxon>Synchytriaceae</taxon>
        <taxon>Synchytrium</taxon>
    </lineage>
</organism>
<dbReference type="InterPro" id="IPR011989">
    <property type="entry name" value="ARM-like"/>
</dbReference>
<proteinExistence type="predicted"/>
<feature type="non-terminal residue" evidence="1">
    <location>
        <position position="1"/>
    </location>
</feature>
<evidence type="ECO:0000313" key="2">
    <source>
        <dbReference type="Proteomes" id="UP000320475"/>
    </source>
</evidence>
<accession>A0A507CKD6</accession>
<protein>
    <submittedName>
        <fullName evidence="1">Uncharacterized protein</fullName>
    </submittedName>
</protein>
<comment type="caution">
    <text evidence="1">The sequence shown here is derived from an EMBL/GenBank/DDBJ whole genome shotgun (WGS) entry which is preliminary data.</text>
</comment>
<sequence length="213" mass="22860">SISTLRNLALAEDHKTKIIEAGFVPKIQGLLDATDLNLGITSELTACIAVLGLCDAGKIAFLPCLRKLLLLTRLESIETAANAAAAIGNIASGLQDHAPLISEWDLINGYLSRFLASSSPNLHHIALWSLLQFAESPKLKSIILNTASLVTLIRGLAESYDTLHQMGTMDSPEARDMTQVASNLMEKLNESCDDSNLISIETSPSKDDDNGCD</sequence>
<evidence type="ECO:0000313" key="1">
    <source>
        <dbReference type="EMBL" id="TPX38724.1"/>
    </source>
</evidence>
<dbReference type="Proteomes" id="UP000320475">
    <property type="component" value="Unassembled WGS sequence"/>
</dbReference>